<feature type="non-terminal residue" evidence="1">
    <location>
        <position position="1"/>
    </location>
</feature>
<keyword evidence="2" id="KW-1185">Reference proteome</keyword>
<proteinExistence type="predicted"/>
<name>A0AAV5UN41_9BILA</name>
<organism evidence="1 2">
    <name type="scientific">Pristionchus entomophagus</name>
    <dbReference type="NCBI Taxonomy" id="358040"/>
    <lineage>
        <taxon>Eukaryota</taxon>
        <taxon>Metazoa</taxon>
        <taxon>Ecdysozoa</taxon>
        <taxon>Nematoda</taxon>
        <taxon>Chromadorea</taxon>
        <taxon>Rhabditida</taxon>
        <taxon>Rhabditina</taxon>
        <taxon>Diplogasteromorpha</taxon>
        <taxon>Diplogasteroidea</taxon>
        <taxon>Neodiplogasteridae</taxon>
        <taxon>Pristionchus</taxon>
    </lineage>
</organism>
<dbReference type="EMBL" id="BTSX01000006">
    <property type="protein sequence ID" value="GMT07707.1"/>
    <property type="molecule type" value="Genomic_DNA"/>
</dbReference>
<feature type="non-terminal residue" evidence="1">
    <location>
        <position position="72"/>
    </location>
</feature>
<dbReference type="AlphaFoldDB" id="A0AAV5UN41"/>
<dbReference type="Proteomes" id="UP001432027">
    <property type="component" value="Unassembled WGS sequence"/>
</dbReference>
<accession>A0AAV5UN41</accession>
<gene>
    <name evidence="1" type="ORF">PENTCL1PPCAC_29881</name>
</gene>
<sequence length="72" mass="8340">HDQIYEFRLLFAESLSSQSILQTLHQFGVLSDALFRLPPSINQRLSSLLQFRHIRLQSLDTLSSLLFNVLLL</sequence>
<evidence type="ECO:0000313" key="2">
    <source>
        <dbReference type="Proteomes" id="UP001432027"/>
    </source>
</evidence>
<evidence type="ECO:0000313" key="1">
    <source>
        <dbReference type="EMBL" id="GMT07707.1"/>
    </source>
</evidence>
<protein>
    <submittedName>
        <fullName evidence="1">Uncharacterized protein</fullName>
    </submittedName>
</protein>
<reference evidence="1" key="1">
    <citation type="submission" date="2023-10" db="EMBL/GenBank/DDBJ databases">
        <title>Genome assembly of Pristionchus species.</title>
        <authorList>
            <person name="Yoshida K."/>
            <person name="Sommer R.J."/>
        </authorList>
    </citation>
    <scope>NUCLEOTIDE SEQUENCE</scope>
    <source>
        <strain evidence="1">RS0144</strain>
    </source>
</reference>
<comment type="caution">
    <text evidence="1">The sequence shown here is derived from an EMBL/GenBank/DDBJ whole genome shotgun (WGS) entry which is preliminary data.</text>
</comment>